<organism evidence="2 3">
    <name type="scientific">Velamenicoccus archaeovorus</name>
    <dbReference type="NCBI Taxonomy" id="1930593"/>
    <lineage>
        <taxon>Bacteria</taxon>
        <taxon>Pseudomonadati</taxon>
        <taxon>Candidatus Omnitrophota</taxon>
        <taxon>Candidatus Velamenicoccus</taxon>
    </lineage>
</organism>
<keyword evidence="2" id="KW-0548">Nucleotidyltransferase</keyword>
<keyword evidence="2" id="KW-0808">Transferase</keyword>
<reference evidence="2 3" key="1">
    <citation type="submission" date="2017-01" db="EMBL/GenBank/DDBJ databases">
        <title>First insights into the biology of 'candidatus Vampirococcus archaeovorus'.</title>
        <authorList>
            <person name="Kizina J."/>
            <person name="Jordan S."/>
            <person name="Stueber K."/>
            <person name="Reinhardt R."/>
            <person name="Harder J."/>
        </authorList>
    </citation>
    <scope>NUCLEOTIDE SEQUENCE [LARGE SCALE GENOMIC DNA]</scope>
    <source>
        <strain evidence="2 3">LiM</strain>
    </source>
</reference>
<proteinExistence type="predicted"/>
<dbReference type="InterPro" id="IPR029044">
    <property type="entry name" value="Nucleotide-diphossugar_trans"/>
</dbReference>
<dbReference type="EMBL" id="CP019384">
    <property type="protein sequence ID" value="QAT16499.1"/>
    <property type="molecule type" value="Genomic_DNA"/>
</dbReference>
<dbReference type="PANTHER" id="PTHR43777">
    <property type="entry name" value="MOLYBDENUM COFACTOR CYTIDYLYLTRANSFERASE"/>
    <property type="match status" value="1"/>
</dbReference>
<dbReference type="Proteomes" id="UP000287243">
    <property type="component" value="Chromosome"/>
</dbReference>
<protein>
    <submittedName>
        <fullName evidence="2">CTP:molybdopterin cytidylyltransferase</fullName>
    </submittedName>
</protein>
<evidence type="ECO:0000313" key="3">
    <source>
        <dbReference type="Proteomes" id="UP000287243"/>
    </source>
</evidence>
<dbReference type="SUPFAM" id="SSF53448">
    <property type="entry name" value="Nucleotide-diphospho-sugar transferases"/>
    <property type="match status" value="1"/>
</dbReference>
<dbReference type="KEGG" id="vai:BU251_01530"/>
<dbReference type="AlphaFoldDB" id="A0A410P2V6"/>
<accession>A0A410P2V6</accession>
<evidence type="ECO:0000259" key="1">
    <source>
        <dbReference type="Pfam" id="PF12804"/>
    </source>
</evidence>
<gene>
    <name evidence="2" type="ORF">BU251_01530</name>
</gene>
<dbReference type="Pfam" id="PF12804">
    <property type="entry name" value="NTP_transf_3"/>
    <property type="match status" value="1"/>
</dbReference>
<dbReference type="InterPro" id="IPR025877">
    <property type="entry name" value="MobA-like_NTP_Trfase"/>
</dbReference>
<feature type="domain" description="MobA-like NTP transferase" evidence="1">
    <location>
        <begin position="4"/>
        <end position="160"/>
    </location>
</feature>
<dbReference type="CDD" id="cd04182">
    <property type="entry name" value="GT_2_like_f"/>
    <property type="match status" value="1"/>
</dbReference>
<dbReference type="PANTHER" id="PTHR43777:SF1">
    <property type="entry name" value="MOLYBDENUM COFACTOR CYTIDYLYLTRANSFERASE"/>
    <property type="match status" value="1"/>
</dbReference>
<dbReference type="GO" id="GO:0016779">
    <property type="term" value="F:nucleotidyltransferase activity"/>
    <property type="evidence" value="ECO:0007669"/>
    <property type="project" value="UniProtKB-KW"/>
</dbReference>
<evidence type="ECO:0000313" key="2">
    <source>
        <dbReference type="EMBL" id="QAT16499.1"/>
    </source>
</evidence>
<name>A0A410P2V6_VELA1</name>
<dbReference type="Gene3D" id="3.90.550.10">
    <property type="entry name" value="Spore Coat Polysaccharide Biosynthesis Protein SpsA, Chain A"/>
    <property type="match status" value="1"/>
</dbReference>
<dbReference type="OrthoDB" id="285216at2"/>
<keyword evidence="3" id="KW-1185">Reference proteome</keyword>
<dbReference type="RefSeq" id="WP_128699138.1">
    <property type="nucleotide sequence ID" value="NZ_CP019384.1"/>
</dbReference>
<sequence>MVSCIVLAAGASSRFGSPKPLTRLHSRPLISFLSEQLLKTQLGEILVVLGADADAIRPCVCRDPRIKCIFNESFTRGQTSSFKKGLTAVSADTEGVLLLPADTPFVLPETIDTIVETFLKNPFPILVPTYKGRGGHPPVFSKTLFAEFAKLSDEAPLSTVQQIHASEILKLPVCDEGVALSFNTPLEFEKIRNKTSLGG</sequence>